<dbReference type="SUPFAM" id="SSF49562">
    <property type="entry name" value="C2 domain (Calcium/lipid-binding domain, CaLB)"/>
    <property type="match status" value="1"/>
</dbReference>
<reference evidence="5" key="1">
    <citation type="submission" date="2024-04" db="EMBL/GenBank/DDBJ databases">
        <title>Salinicola lusitanus LLJ914,a marine bacterium isolated from the Okinawa Trough.</title>
        <authorList>
            <person name="Li J."/>
        </authorList>
    </citation>
    <scope>NUCLEOTIDE SEQUENCE [LARGE SCALE GENOMIC DNA]</scope>
</reference>
<name>A0AAW0P329_9GOBI</name>
<dbReference type="Proteomes" id="UP001460270">
    <property type="component" value="Unassembled WGS sequence"/>
</dbReference>
<dbReference type="GO" id="GO:0035005">
    <property type="term" value="F:1-phosphatidylinositol-4-phosphate 3-kinase activity"/>
    <property type="evidence" value="ECO:0007669"/>
    <property type="project" value="TreeGrafter"/>
</dbReference>
<feature type="domain" description="PIK helical" evidence="2">
    <location>
        <begin position="47"/>
        <end position="231"/>
    </location>
</feature>
<dbReference type="InterPro" id="IPR042236">
    <property type="entry name" value="PI3K_accessory_sf"/>
</dbReference>
<dbReference type="EMBL" id="JBBPFD010000008">
    <property type="protein sequence ID" value="KAK7915360.1"/>
    <property type="molecule type" value="Genomic_DNA"/>
</dbReference>
<evidence type="ECO:0000259" key="3">
    <source>
        <dbReference type="PROSITE" id="PS51547"/>
    </source>
</evidence>
<dbReference type="AlphaFoldDB" id="A0AAW0P329"/>
<dbReference type="InterPro" id="IPR002420">
    <property type="entry name" value="PI3K-type_C2_dom"/>
</dbReference>
<dbReference type="Gene3D" id="2.60.40.150">
    <property type="entry name" value="C2 domain"/>
    <property type="match status" value="1"/>
</dbReference>
<evidence type="ECO:0000313" key="5">
    <source>
        <dbReference type="Proteomes" id="UP001460270"/>
    </source>
</evidence>
<proteinExistence type="inferred from homology"/>
<dbReference type="GO" id="GO:0048015">
    <property type="term" value="P:phosphatidylinositol-mediated signaling"/>
    <property type="evidence" value="ECO:0007669"/>
    <property type="project" value="TreeGrafter"/>
</dbReference>
<dbReference type="PROSITE" id="PS51545">
    <property type="entry name" value="PIK_HELICAL"/>
    <property type="match status" value="1"/>
</dbReference>
<accession>A0AAW0P329</accession>
<dbReference type="GO" id="GO:0005942">
    <property type="term" value="C:phosphatidylinositol 3-kinase complex"/>
    <property type="evidence" value="ECO:0007669"/>
    <property type="project" value="TreeGrafter"/>
</dbReference>
<feature type="domain" description="C2 PI3K-type" evidence="3">
    <location>
        <begin position="1"/>
        <end position="119"/>
    </location>
</feature>
<dbReference type="InterPro" id="IPR035892">
    <property type="entry name" value="C2_domain_sf"/>
</dbReference>
<dbReference type="GO" id="GO:0043491">
    <property type="term" value="P:phosphatidylinositol 3-kinase/protein kinase B signal transduction"/>
    <property type="evidence" value="ECO:0007669"/>
    <property type="project" value="TreeGrafter"/>
</dbReference>
<organism evidence="4 5">
    <name type="scientific">Mugilogobius chulae</name>
    <name type="common">yellowstripe goby</name>
    <dbReference type="NCBI Taxonomy" id="88201"/>
    <lineage>
        <taxon>Eukaryota</taxon>
        <taxon>Metazoa</taxon>
        <taxon>Chordata</taxon>
        <taxon>Craniata</taxon>
        <taxon>Vertebrata</taxon>
        <taxon>Euteleostomi</taxon>
        <taxon>Actinopterygii</taxon>
        <taxon>Neopterygii</taxon>
        <taxon>Teleostei</taxon>
        <taxon>Neoteleostei</taxon>
        <taxon>Acanthomorphata</taxon>
        <taxon>Gobiaria</taxon>
        <taxon>Gobiiformes</taxon>
        <taxon>Gobioidei</taxon>
        <taxon>Gobiidae</taxon>
        <taxon>Gobionellinae</taxon>
        <taxon>Mugilogobius</taxon>
    </lineage>
</organism>
<comment type="caution">
    <text evidence="4">The sequence shown here is derived from an EMBL/GenBank/DDBJ whole genome shotgun (WGS) entry which is preliminary data.</text>
</comment>
<dbReference type="GO" id="GO:0016303">
    <property type="term" value="F:1-phosphatidylinositol-3-kinase activity"/>
    <property type="evidence" value="ECO:0007669"/>
    <property type="project" value="TreeGrafter"/>
</dbReference>
<dbReference type="InterPro" id="IPR001263">
    <property type="entry name" value="PI3K_accessory_dom"/>
</dbReference>
<sequence length="577" mass="67192">MCVNPSHVCLNPSHLQTHTSKQPVSKYLFHLVTWDHRVSPLPPPGGAEEKSRVKQRSVEALGWVCMPLFNFRHVLTCGRKLLGLWPSSSAPSARSSSPNFSQPDSVILQRPCWQWTCLPEIYGLLRQWACLGPLDALGLLHAQFPDQELRRTAVQWMDSISDAELLDFLPQLVQALKYECYLDSSLVRFLLRRGIKDVRIAHHLFWLLKDNLQDGQFSARYQTLLAALLCCVGRGTREELDRQNWMVSVLTGTAHRVRDAPGSNRQVRDTFWSNRQVRDTLWSNRQVRDTLWSNRQVRDPLWSNRQVRDPLWSNRQVRDTLWSNRQVRDPLWSNRQVRDTFWSNRQVRDPLWSNRQVRDTLWSNRQVRDPLWSNRQVRDPLWSNRQVRDPLWSNRQLFPRESLQEMEQMFSRCSDVSSLPGCPEGEPSGDGADVYGCPQVFSRCSDVSSLFQVVLRESLQEMEQMFSRCSDVSSLFQVVLRESLQEMEQMFRCFSSLFQVVLRESLQEMEQMFRCLNDSSLFQVVLRESLQEMEQMFRCLNVSLFQVVLRSSADVQMFLSSVPGCPERESSGDGADV</sequence>
<dbReference type="InterPro" id="IPR016024">
    <property type="entry name" value="ARM-type_fold"/>
</dbReference>
<dbReference type="Gene3D" id="1.25.40.70">
    <property type="entry name" value="Phosphatidylinositol 3-kinase, accessory domain (PIK)"/>
    <property type="match status" value="1"/>
</dbReference>
<protein>
    <submittedName>
        <fullName evidence="4">Uncharacterized protein</fullName>
    </submittedName>
</protein>
<dbReference type="PANTHER" id="PTHR10048">
    <property type="entry name" value="PHOSPHATIDYLINOSITOL KINASE"/>
    <property type="match status" value="1"/>
</dbReference>
<dbReference type="GO" id="GO:0005737">
    <property type="term" value="C:cytoplasm"/>
    <property type="evidence" value="ECO:0007669"/>
    <property type="project" value="TreeGrafter"/>
</dbReference>
<dbReference type="Pfam" id="PF00792">
    <property type="entry name" value="PI3K_C2"/>
    <property type="match status" value="1"/>
</dbReference>
<dbReference type="SUPFAM" id="SSF48371">
    <property type="entry name" value="ARM repeat"/>
    <property type="match status" value="1"/>
</dbReference>
<dbReference type="GO" id="GO:0005886">
    <property type="term" value="C:plasma membrane"/>
    <property type="evidence" value="ECO:0007669"/>
    <property type="project" value="TreeGrafter"/>
</dbReference>
<dbReference type="GO" id="GO:0016477">
    <property type="term" value="P:cell migration"/>
    <property type="evidence" value="ECO:0007669"/>
    <property type="project" value="TreeGrafter"/>
</dbReference>
<evidence type="ECO:0000259" key="2">
    <source>
        <dbReference type="PROSITE" id="PS51545"/>
    </source>
</evidence>
<evidence type="ECO:0000313" key="4">
    <source>
        <dbReference type="EMBL" id="KAK7915360.1"/>
    </source>
</evidence>
<comment type="similarity">
    <text evidence="1">Belongs to the PI3/PI4-kinase family.</text>
</comment>
<dbReference type="PROSITE" id="PS51547">
    <property type="entry name" value="C2_PI3K"/>
    <property type="match status" value="1"/>
</dbReference>
<evidence type="ECO:0000256" key="1">
    <source>
        <dbReference type="PROSITE-ProRule" id="PRU00880"/>
    </source>
</evidence>
<dbReference type="PANTHER" id="PTHR10048:SF30">
    <property type="entry name" value="PHOSPHATIDYLINOSITOL 4-PHOSPHATE 3-KINASE C2 DOMAIN-CONTAINING SUBUNIT BETA"/>
    <property type="match status" value="1"/>
</dbReference>
<dbReference type="Pfam" id="PF00613">
    <property type="entry name" value="PI3Ka"/>
    <property type="match status" value="1"/>
</dbReference>
<gene>
    <name evidence="4" type="ORF">WMY93_011121</name>
</gene>
<dbReference type="InterPro" id="IPR015433">
    <property type="entry name" value="PI3/4_kinase"/>
</dbReference>
<keyword evidence="5" id="KW-1185">Reference proteome</keyword>
<dbReference type="SMART" id="SM00145">
    <property type="entry name" value="PI3Ka"/>
    <property type="match status" value="1"/>
</dbReference>